<evidence type="ECO:0000256" key="8">
    <source>
        <dbReference type="SAM" id="Coils"/>
    </source>
</evidence>
<evidence type="ECO:0000256" key="1">
    <source>
        <dbReference type="ARBA" id="ARBA00003041"/>
    </source>
</evidence>
<keyword evidence="7" id="KW-1006">Bacterial flagellum protein export</keyword>
<dbReference type="Pfam" id="PF02108">
    <property type="entry name" value="FliH"/>
    <property type="match status" value="1"/>
</dbReference>
<dbReference type="PANTHER" id="PTHR34982:SF1">
    <property type="entry name" value="FLAGELLAR ASSEMBLY PROTEIN FLIH"/>
    <property type="match status" value="1"/>
</dbReference>
<evidence type="ECO:0000256" key="5">
    <source>
        <dbReference type="ARBA" id="ARBA00022795"/>
    </source>
</evidence>
<evidence type="ECO:0000256" key="7">
    <source>
        <dbReference type="ARBA" id="ARBA00023225"/>
    </source>
</evidence>
<evidence type="ECO:0000256" key="2">
    <source>
        <dbReference type="ARBA" id="ARBA00006602"/>
    </source>
</evidence>
<evidence type="ECO:0000256" key="4">
    <source>
        <dbReference type="ARBA" id="ARBA00022448"/>
    </source>
</evidence>
<comment type="similarity">
    <text evidence="2">Belongs to the FliH family.</text>
</comment>
<dbReference type="RefSeq" id="WP_212141678.1">
    <property type="nucleotide sequence ID" value="NZ_JAGSSW010000002.1"/>
</dbReference>
<keyword evidence="6" id="KW-0653">Protein transport</keyword>
<evidence type="ECO:0000256" key="6">
    <source>
        <dbReference type="ARBA" id="ARBA00022927"/>
    </source>
</evidence>
<evidence type="ECO:0000313" key="10">
    <source>
        <dbReference type="EMBL" id="MBR8463550.1"/>
    </source>
</evidence>
<evidence type="ECO:0000313" key="11">
    <source>
        <dbReference type="Proteomes" id="UP000682951"/>
    </source>
</evidence>
<dbReference type="PANTHER" id="PTHR34982">
    <property type="entry name" value="YOP PROTEINS TRANSLOCATION PROTEIN L"/>
    <property type="match status" value="1"/>
</dbReference>
<keyword evidence="5" id="KW-1005">Bacterial flagellum biogenesis</keyword>
<protein>
    <recommendedName>
        <fullName evidence="3">Flagellar assembly protein FliH</fullName>
    </recommendedName>
</protein>
<comment type="caution">
    <text evidence="10">The sequence shown here is derived from an EMBL/GenBank/DDBJ whole genome shotgun (WGS) entry which is preliminary data.</text>
</comment>
<keyword evidence="8" id="KW-0175">Coiled coil</keyword>
<dbReference type="InterPro" id="IPR051472">
    <property type="entry name" value="T3SS_Stator/FliH"/>
</dbReference>
<feature type="domain" description="Flagellar assembly protein FliH/Type III secretion system HrpE" evidence="9">
    <location>
        <begin position="149"/>
        <end position="272"/>
    </location>
</feature>
<evidence type="ECO:0000256" key="3">
    <source>
        <dbReference type="ARBA" id="ARBA00016507"/>
    </source>
</evidence>
<keyword evidence="4" id="KW-0813">Transport</keyword>
<proteinExistence type="inferred from homology"/>
<keyword evidence="11" id="KW-1185">Reference proteome</keyword>
<dbReference type="NCBIfam" id="NF005196">
    <property type="entry name" value="PRK06669.1-1"/>
    <property type="match status" value="1"/>
</dbReference>
<gene>
    <name evidence="10" type="primary">fliH</name>
    <name evidence="10" type="ORF">KDD93_03060</name>
</gene>
<dbReference type="InterPro" id="IPR018035">
    <property type="entry name" value="Flagellar_FliH/T3SS_HrpE"/>
</dbReference>
<name>A0ABS5HHR0_9BACT</name>
<keyword evidence="10" id="KW-0966">Cell projection</keyword>
<dbReference type="Proteomes" id="UP000682951">
    <property type="component" value="Unassembled WGS sequence"/>
</dbReference>
<keyword evidence="10" id="KW-0969">Cilium</keyword>
<sequence length="278" mass="31487">MKSSVITNETSSAHFIENYRFKVLGSEQRVDDHRDKVALNENSTDKVEQDSTSNFIQNQLEQSQSSEQNQSNQTRDFSSFDVNFVEELLKKTDELSENIVKLQMQIENQESEFNRRLEAEVARAKDDGKAEGIAQTSSEYEIKFKELETRFVSSIAKLDDEYNKFDEFLKRSEDELSIAAVGIAKEVILKEISANSNAIAYTLASSLVRDLNDAKNIQIRVNPSDSEYLKIQFDKREHIKIIADDAVGKGGVVIISEAGNIDATIQTRFEKLKNLVGE</sequence>
<keyword evidence="10" id="KW-0282">Flagellum</keyword>
<reference evidence="10 11" key="1">
    <citation type="submission" date="2021-04" db="EMBL/GenBank/DDBJ databases">
        <title>Molecular and phenotypic characterization and identification of bacterial isolates recovered from the Anatolian ground squirrels (Spermophilus xanthoprymnus) and which have the potential to form a new species in the Campylobacter genus.</title>
        <authorList>
            <person name="Aydin F."/>
            <person name="Abay S."/>
            <person name="Kayman T."/>
            <person name="Karakaya E."/>
            <person name="Mustak H.K."/>
            <person name="Mustak I.B."/>
            <person name="Bilgin N."/>
            <person name="Duzler A."/>
            <person name="Sahin O."/>
            <person name="Guran O."/>
            <person name="Saticioglu I.B."/>
        </authorList>
    </citation>
    <scope>NUCLEOTIDE SEQUENCE [LARGE SCALE GENOMIC DNA]</scope>
    <source>
        <strain evidence="11">faydin-G24</strain>
    </source>
</reference>
<dbReference type="EMBL" id="JAGSSW010000002">
    <property type="protein sequence ID" value="MBR8463550.1"/>
    <property type="molecule type" value="Genomic_DNA"/>
</dbReference>
<evidence type="ECO:0000259" key="9">
    <source>
        <dbReference type="Pfam" id="PF02108"/>
    </source>
</evidence>
<accession>A0ABS5HHR0</accession>
<feature type="coiled-coil region" evidence="8">
    <location>
        <begin position="85"/>
        <end position="112"/>
    </location>
</feature>
<organism evidence="10 11">
    <name type="scientific">Campylobacter anatolicus</name>
    <dbReference type="NCBI Taxonomy" id="2829105"/>
    <lineage>
        <taxon>Bacteria</taxon>
        <taxon>Pseudomonadati</taxon>
        <taxon>Campylobacterota</taxon>
        <taxon>Epsilonproteobacteria</taxon>
        <taxon>Campylobacterales</taxon>
        <taxon>Campylobacteraceae</taxon>
        <taxon>Campylobacter</taxon>
    </lineage>
</organism>
<comment type="function">
    <text evidence="1">Needed for flagellar regrowth and assembly.</text>
</comment>